<dbReference type="Gene3D" id="3.40.50.1820">
    <property type="entry name" value="alpha/beta hydrolase"/>
    <property type="match status" value="1"/>
</dbReference>
<dbReference type="PANTHER" id="PTHR48182:SF3">
    <property type="entry name" value="DUF676 DOMAIN-CONTAINING PROTEIN"/>
    <property type="match status" value="1"/>
</dbReference>
<accession>A0A6A6HBT1</accession>
<dbReference type="EMBL" id="ML991790">
    <property type="protein sequence ID" value="KAF2235586.1"/>
    <property type="molecule type" value="Genomic_DNA"/>
</dbReference>
<proteinExistence type="predicted"/>
<dbReference type="OrthoDB" id="427518at2759"/>
<evidence type="ECO:0000313" key="1">
    <source>
        <dbReference type="EMBL" id="KAF2235586.1"/>
    </source>
</evidence>
<dbReference type="InterPro" id="IPR029058">
    <property type="entry name" value="AB_hydrolase_fold"/>
</dbReference>
<dbReference type="Proteomes" id="UP000800092">
    <property type="component" value="Unassembled WGS sequence"/>
</dbReference>
<protein>
    <recommendedName>
        <fullName evidence="3">DUF676 domain-containing protein</fullName>
    </recommendedName>
</protein>
<dbReference type="AlphaFoldDB" id="A0A6A6HBT1"/>
<evidence type="ECO:0008006" key="3">
    <source>
        <dbReference type="Google" id="ProtNLM"/>
    </source>
</evidence>
<dbReference type="InterPro" id="IPR052374">
    <property type="entry name" value="SERAC1"/>
</dbReference>
<keyword evidence="2" id="KW-1185">Reference proteome</keyword>
<organism evidence="1 2">
    <name type="scientific">Viridothelium virens</name>
    <name type="common">Speckled blister lichen</name>
    <name type="synonym">Trypethelium virens</name>
    <dbReference type="NCBI Taxonomy" id="1048519"/>
    <lineage>
        <taxon>Eukaryota</taxon>
        <taxon>Fungi</taxon>
        <taxon>Dikarya</taxon>
        <taxon>Ascomycota</taxon>
        <taxon>Pezizomycotina</taxon>
        <taxon>Dothideomycetes</taxon>
        <taxon>Dothideomycetes incertae sedis</taxon>
        <taxon>Trypetheliales</taxon>
        <taxon>Trypetheliaceae</taxon>
        <taxon>Viridothelium</taxon>
    </lineage>
</organism>
<evidence type="ECO:0000313" key="2">
    <source>
        <dbReference type="Proteomes" id="UP000800092"/>
    </source>
</evidence>
<sequence>MAEYVGQPTVIAEVASSGECGFSLVCSFIENAIGCISSVAAISCGLTLAFLGLGILCYPRLSSPSGRIVGGLDQVWPPRTCAEQKHPTIDIVAIHRLDTWAPKTWVAYRNRRNSSNGEINWLKDDNMLPQKLRDARIFTYDWNANTIGDPAEDTLLGHAKTLIRELGERDCNDTPMIFIASCFGGLLLAKAITHASIRFSDEYDVIKNTRGMIFLGTPFSGSDTAKAAEVRARLARAMRSESSDSLIRYVKNPRINLEETVEDFTRLAKDRKIPLTCFYETRTSIVLNGLFPNRIVFLIPDWLKPWIPFAKPRILVPKNSASLHTFPSLPLQVKHSLLNKFFGPDDANFKQICVELESLKAMRTDNLRQALRSFYSGSRLDIDRLSGEKLDMDRCFINLGIVHYRNDSHHRVYNDNSDKDPDAALTFEARLKVQIPPRERQLMMLGTVFWRKGLD</sequence>
<reference evidence="1" key="1">
    <citation type="journal article" date="2020" name="Stud. Mycol.">
        <title>101 Dothideomycetes genomes: a test case for predicting lifestyles and emergence of pathogens.</title>
        <authorList>
            <person name="Haridas S."/>
            <person name="Albert R."/>
            <person name="Binder M."/>
            <person name="Bloem J."/>
            <person name="Labutti K."/>
            <person name="Salamov A."/>
            <person name="Andreopoulos B."/>
            <person name="Baker S."/>
            <person name="Barry K."/>
            <person name="Bills G."/>
            <person name="Bluhm B."/>
            <person name="Cannon C."/>
            <person name="Castanera R."/>
            <person name="Culley D."/>
            <person name="Daum C."/>
            <person name="Ezra D."/>
            <person name="Gonzalez J."/>
            <person name="Henrissat B."/>
            <person name="Kuo A."/>
            <person name="Liang C."/>
            <person name="Lipzen A."/>
            <person name="Lutzoni F."/>
            <person name="Magnuson J."/>
            <person name="Mondo S."/>
            <person name="Nolan M."/>
            <person name="Ohm R."/>
            <person name="Pangilinan J."/>
            <person name="Park H.-J."/>
            <person name="Ramirez L."/>
            <person name="Alfaro M."/>
            <person name="Sun H."/>
            <person name="Tritt A."/>
            <person name="Yoshinaga Y."/>
            <person name="Zwiers L.-H."/>
            <person name="Turgeon B."/>
            <person name="Goodwin S."/>
            <person name="Spatafora J."/>
            <person name="Crous P."/>
            <person name="Grigoriev I."/>
        </authorList>
    </citation>
    <scope>NUCLEOTIDE SEQUENCE</scope>
    <source>
        <strain evidence="1">Tuck. ex Michener</strain>
    </source>
</reference>
<dbReference type="PANTHER" id="PTHR48182">
    <property type="entry name" value="PROTEIN SERAC1"/>
    <property type="match status" value="1"/>
</dbReference>
<name>A0A6A6HBT1_VIRVR</name>
<gene>
    <name evidence="1" type="ORF">EV356DRAFT_575695</name>
</gene>
<dbReference type="SUPFAM" id="SSF53474">
    <property type="entry name" value="alpha/beta-Hydrolases"/>
    <property type="match status" value="1"/>
</dbReference>